<feature type="repeat" description="WD" evidence="5">
    <location>
        <begin position="439"/>
        <end position="480"/>
    </location>
</feature>
<dbReference type="Proteomes" id="UP000735874">
    <property type="component" value="Unassembled WGS sequence"/>
</dbReference>
<dbReference type="PROSITE" id="PS50082">
    <property type="entry name" value="WD_REPEATS_2"/>
    <property type="match status" value="7"/>
</dbReference>
<dbReference type="Proteomes" id="UP000736787">
    <property type="component" value="Unassembled WGS sequence"/>
</dbReference>
<dbReference type="PANTHER" id="PTHR19848">
    <property type="entry name" value="WD40 REPEAT PROTEIN"/>
    <property type="match status" value="1"/>
</dbReference>
<evidence type="ECO:0000256" key="3">
    <source>
        <dbReference type="ARBA" id="ARBA00022737"/>
    </source>
</evidence>
<dbReference type="VEuPathDB" id="FungiDB:PC110_g8772"/>
<dbReference type="InterPro" id="IPR036322">
    <property type="entry name" value="WD40_repeat_dom_sf"/>
</dbReference>
<dbReference type="Pfam" id="PF08154">
    <property type="entry name" value="NLE"/>
    <property type="match status" value="1"/>
</dbReference>
<dbReference type="InterPro" id="IPR012972">
    <property type="entry name" value="NLE"/>
</dbReference>
<dbReference type="GO" id="GO:0005730">
    <property type="term" value="C:nucleolus"/>
    <property type="evidence" value="ECO:0007669"/>
    <property type="project" value="UniProtKB-SubCell"/>
</dbReference>
<dbReference type="Proteomes" id="UP000760860">
    <property type="component" value="Unassembled WGS sequence"/>
</dbReference>
<dbReference type="EMBL" id="RCML01000115">
    <property type="protein sequence ID" value="KAG2990567.1"/>
    <property type="molecule type" value="Genomic_DNA"/>
</dbReference>
<keyword evidence="4" id="KW-0539">Nucleus</keyword>
<dbReference type="EMBL" id="RCMK01000116">
    <property type="protein sequence ID" value="KAG2948191.1"/>
    <property type="molecule type" value="Genomic_DNA"/>
</dbReference>
<feature type="region of interest" description="Disordered" evidence="6">
    <location>
        <begin position="1"/>
        <end position="45"/>
    </location>
</feature>
<dbReference type="PROSITE" id="PS00678">
    <property type="entry name" value="WD_REPEATS_1"/>
    <property type="match status" value="2"/>
</dbReference>
<evidence type="ECO:0000313" key="11">
    <source>
        <dbReference type="EMBL" id="KAG2990567.1"/>
    </source>
</evidence>
<evidence type="ECO:0000259" key="7">
    <source>
        <dbReference type="Pfam" id="PF08154"/>
    </source>
</evidence>
<evidence type="ECO:0000256" key="4">
    <source>
        <dbReference type="ARBA" id="ARBA00023242"/>
    </source>
</evidence>
<accession>A0A329SDQ6</accession>
<feature type="repeat" description="WD" evidence="5">
    <location>
        <begin position="184"/>
        <end position="225"/>
    </location>
</feature>
<name>A0A329SDQ6_9STRA</name>
<evidence type="ECO:0000313" key="14">
    <source>
        <dbReference type="Proteomes" id="UP000251314"/>
    </source>
</evidence>
<dbReference type="AlphaFoldDB" id="A0A329SDQ6"/>
<evidence type="ECO:0000256" key="6">
    <source>
        <dbReference type="SAM" id="MobiDB-lite"/>
    </source>
</evidence>
<dbReference type="Proteomes" id="UP000774804">
    <property type="component" value="Unassembled WGS sequence"/>
</dbReference>
<dbReference type="SMART" id="SM00320">
    <property type="entry name" value="WD40"/>
    <property type="match status" value="8"/>
</dbReference>
<dbReference type="OrthoDB" id="10267436at2759"/>
<evidence type="ECO:0000313" key="10">
    <source>
        <dbReference type="EMBL" id="KAG2948191.1"/>
    </source>
</evidence>
<organism evidence="13 14">
    <name type="scientific">Phytophthora cactorum</name>
    <dbReference type="NCBI Taxonomy" id="29920"/>
    <lineage>
        <taxon>Eukaryota</taxon>
        <taxon>Sar</taxon>
        <taxon>Stramenopiles</taxon>
        <taxon>Oomycota</taxon>
        <taxon>Peronosporomycetes</taxon>
        <taxon>Peronosporales</taxon>
        <taxon>Peronosporaceae</taxon>
        <taxon>Phytophthora</taxon>
    </lineage>
</organism>
<reference evidence="12" key="2">
    <citation type="submission" date="2018-05" db="EMBL/GenBank/DDBJ databases">
        <title>Effector identification in a new, highly contiguous assembly of the strawberry crown rot pathogen Phytophthora cactorum.</title>
        <authorList>
            <person name="Armitage A.D."/>
            <person name="Nellist C.F."/>
            <person name="Bates H."/>
            <person name="Vickerstaff R.J."/>
            <person name="Harrison R.J."/>
        </authorList>
    </citation>
    <scope>NUCLEOTIDE SEQUENCE</scope>
    <source>
        <strain evidence="8">15-7</strain>
        <strain evidence="9">4032</strain>
        <strain evidence="10">4040</strain>
        <strain evidence="11">P415</strain>
        <strain evidence="12">P421</strain>
    </source>
</reference>
<dbReference type="PANTHER" id="PTHR19848:SF0">
    <property type="entry name" value="NOTCHLESS PROTEIN HOMOLOG 1"/>
    <property type="match status" value="1"/>
</dbReference>
<dbReference type="PROSITE" id="PS50294">
    <property type="entry name" value="WD_REPEATS_REGION"/>
    <property type="match status" value="7"/>
</dbReference>
<evidence type="ECO:0000313" key="12">
    <source>
        <dbReference type="EMBL" id="KAG3224620.1"/>
    </source>
</evidence>
<evidence type="ECO:0000256" key="5">
    <source>
        <dbReference type="PROSITE-ProRule" id="PRU00221"/>
    </source>
</evidence>
<feature type="repeat" description="WD" evidence="5">
    <location>
        <begin position="482"/>
        <end position="515"/>
    </location>
</feature>
<feature type="compositionally biased region" description="Acidic residues" evidence="6">
    <location>
        <begin position="32"/>
        <end position="44"/>
    </location>
</feature>
<evidence type="ECO:0000313" key="8">
    <source>
        <dbReference type="EMBL" id="KAG2862433.1"/>
    </source>
</evidence>
<dbReference type="PRINTS" id="PR00320">
    <property type="entry name" value="GPROTEINBRPT"/>
</dbReference>
<feature type="repeat" description="WD" evidence="5">
    <location>
        <begin position="397"/>
        <end position="438"/>
    </location>
</feature>
<dbReference type="PRINTS" id="PR00319">
    <property type="entry name" value="GPROTEINB"/>
</dbReference>
<dbReference type="STRING" id="29920.A0A329SDQ6"/>
<dbReference type="EMBL" id="RCMI01000113">
    <property type="protein sequence ID" value="KAG2933568.1"/>
    <property type="molecule type" value="Genomic_DNA"/>
</dbReference>
<feature type="repeat" description="WD" evidence="5">
    <location>
        <begin position="142"/>
        <end position="177"/>
    </location>
</feature>
<proteinExistence type="predicted"/>
<feature type="repeat" description="WD" evidence="5">
    <location>
        <begin position="274"/>
        <end position="304"/>
    </location>
</feature>
<feature type="repeat" description="WD" evidence="5">
    <location>
        <begin position="227"/>
        <end position="273"/>
    </location>
</feature>
<dbReference type="Gene3D" id="2.130.10.10">
    <property type="entry name" value="YVTN repeat-like/Quinoprotein amine dehydrogenase"/>
    <property type="match status" value="1"/>
</dbReference>
<evidence type="ECO:0000256" key="2">
    <source>
        <dbReference type="ARBA" id="ARBA00022574"/>
    </source>
</evidence>
<dbReference type="Proteomes" id="UP000251314">
    <property type="component" value="Unassembled WGS sequence"/>
</dbReference>
<reference evidence="13 14" key="1">
    <citation type="submission" date="2018-01" db="EMBL/GenBank/DDBJ databases">
        <title>Draft genome of the strawberry crown rot pathogen Phytophthora cactorum.</title>
        <authorList>
            <person name="Armitage A.D."/>
            <person name="Lysoe E."/>
            <person name="Nellist C.F."/>
            <person name="Harrison R.J."/>
            <person name="Brurberg M.B."/>
        </authorList>
    </citation>
    <scope>NUCLEOTIDE SEQUENCE [LARGE SCALE GENOMIC DNA]</scope>
    <source>
        <strain evidence="13 14">10300</strain>
    </source>
</reference>
<protein>
    <submittedName>
        <fullName evidence="13">Notchless 1</fullName>
    </submittedName>
</protein>
<sequence length="515" mass="56927">MATHVAKKMKVDHEPVGSSANGDAAMKPEETNLSDDEEDSDDETGTSAIAQFQSEDGTNVGPQLEIPMSSNVRQMEELVNELLQNGKNRVPYSLFIGETEVTTSLKATVEELKLSTETALTITFQPLAAFRVRPVTRCSDTLQGHSEAILHVSFSPDGKRLASGGGDATVRFWDTNTCMPKHTGRGHKNHVLCTAWSPDGTRFASADRNGEIRLWDPLTGKQIGQPMKGHKQWVTSLTWEPMHRNATCERFASSSKDGSIKVWNARTGRSIASLSGHTDSVECIKWGGEGLMYSASRDRTIKVWAMEGEHVGKLVRTLIGHGHRINTLALNVDYVCRSGPFGHKTKSFASREEMQYAALKRYQEVRKGQPERLVSGSDDFTLFFWEPSESKKPLARLTGHQQPVNHLSFSPDGRYFASASFDKKVKIWNGQTGKFVATLTGHVGAVYQVCWSSDARLIVTASKDSTVKVWELSEPKNAKTTLSGHADEVYALDWSPNGDMVASGSKDRTIKIWKH</sequence>
<dbReference type="Pfam" id="PF00400">
    <property type="entry name" value="WD40"/>
    <property type="match status" value="7"/>
</dbReference>
<feature type="domain" description="NLE" evidence="7">
    <location>
        <begin position="50"/>
        <end position="108"/>
    </location>
</feature>
<evidence type="ECO:0000313" key="13">
    <source>
        <dbReference type="EMBL" id="RAW34914.1"/>
    </source>
</evidence>
<keyword evidence="3" id="KW-0677">Repeat</keyword>
<dbReference type="Proteomes" id="UP000697107">
    <property type="component" value="Unassembled WGS sequence"/>
</dbReference>
<evidence type="ECO:0000313" key="9">
    <source>
        <dbReference type="EMBL" id="KAG2933568.1"/>
    </source>
</evidence>
<dbReference type="CDD" id="cd00200">
    <property type="entry name" value="WD40"/>
    <property type="match status" value="1"/>
</dbReference>
<dbReference type="FunFam" id="2.130.10.10:FF:000464">
    <property type="entry name" value="Ribosome assembly protein 4"/>
    <property type="match status" value="1"/>
</dbReference>
<dbReference type="EMBL" id="RCMG01000129">
    <property type="protein sequence ID" value="KAG2862433.1"/>
    <property type="molecule type" value="Genomic_DNA"/>
</dbReference>
<dbReference type="SUPFAM" id="SSF50978">
    <property type="entry name" value="WD40 repeat-like"/>
    <property type="match status" value="1"/>
</dbReference>
<dbReference type="EMBL" id="RCMV01000106">
    <property type="protein sequence ID" value="KAG3224620.1"/>
    <property type="molecule type" value="Genomic_DNA"/>
</dbReference>
<dbReference type="InterPro" id="IPR019775">
    <property type="entry name" value="WD40_repeat_CS"/>
</dbReference>
<keyword evidence="2 5" id="KW-0853">WD repeat</keyword>
<comment type="subcellular location">
    <subcellularLocation>
        <location evidence="1">Nucleus</location>
        <location evidence="1">Nucleolus</location>
    </subcellularLocation>
</comment>
<comment type="caution">
    <text evidence="13">The sequence shown here is derived from an EMBL/GenBank/DDBJ whole genome shotgun (WGS) entry which is preliminary data.</text>
</comment>
<keyword evidence="14" id="KW-1185">Reference proteome</keyword>
<dbReference type="InterPro" id="IPR001632">
    <property type="entry name" value="WD40_G-protein_beta-like"/>
</dbReference>
<evidence type="ECO:0000256" key="1">
    <source>
        <dbReference type="ARBA" id="ARBA00004604"/>
    </source>
</evidence>
<dbReference type="EMBL" id="MJFZ01000185">
    <property type="protein sequence ID" value="RAW34914.1"/>
    <property type="molecule type" value="Genomic_DNA"/>
</dbReference>
<dbReference type="InterPro" id="IPR015943">
    <property type="entry name" value="WD40/YVTN_repeat-like_dom_sf"/>
</dbReference>
<dbReference type="GO" id="GO:0000027">
    <property type="term" value="P:ribosomal large subunit assembly"/>
    <property type="evidence" value="ECO:0007669"/>
    <property type="project" value="TreeGrafter"/>
</dbReference>
<dbReference type="InterPro" id="IPR001680">
    <property type="entry name" value="WD40_rpt"/>
</dbReference>
<gene>
    <name evidence="13" type="ORF">PC110_g8772</name>
    <name evidence="8" type="ORF">PC113_g6328</name>
    <name evidence="9" type="ORF">PC115_g5438</name>
    <name evidence="10" type="ORF">PC117_g6211</name>
    <name evidence="11" type="ORF">PC118_g5553</name>
    <name evidence="12" type="ORF">PC129_g4741</name>
</gene>
<dbReference type="InterPro" id="IPR020472">
    <property type="entry name" value="WD40_PAC1"/>
</dbReference>